<dbReference type="EMBL" id="JBHUIR010000019">
    <property type="protein sequence ID" value="MFD2259147.1"/>
    <property type="molecule type" value="Genomic_DNA"/>
</dbReference>
<feature type="region of interest" description="Disordered" evidence="1">
    <location>
        <begin position="1"/>
        <end position="27"/>
    </location>
</feature>
<reference evidence="3" key="1">
    <citation type="journal article" date="2019" name="Int. J. Syst. Evol. Microbiol.">
        <title>The Global Catalogue of Microorganisms (GCM) 10K type strain sequencing project: providing services to taxonomists for standard genome sequencing and annotation.</title>
        <authorList>
            <consortium name="The Broad Institute Genomics Platform"/>
            <consortium name="The Broad Institute Genome Sequencing Center for Infectious Disease"/>
            <person name="Wu L."/>
            <person name="Ma J."/>
        </authorList>
    </citation>
    <scope>NUCLEOTIDE SEQUENCE [LARGE SCALE GENOMIC DNA]</scope>
    <source>
        <strain evidence="3">KCTC 23707</strain>
    </source>
</reference>
<dbReference type="Proteomes" id="UP001597373">
    <property type="component" value="Unassembled WGS sequence"/>
</dbReference>
<proteinExistence type="predicted"/>
<dbReference type="NCBIfam" id="TIGR04474">
    <property type="entry name" value="tcm_partner"/>
    <property type="match status" value="1"/>
</dbReference>
<name>A0ABW5DDH0_9HYPH</name>
<dbReference type="RefSeq" id="WP_345097970.1">
    <property type="nucleotide sequence ID" value="NZ_BAABGS010000010.1"/>
</dbReference>
<comment type="caution">
    <text evidence="2">The sequence shown here is derived from an EMBL/GenBank/DDBJ whole genome shotgun (WGS) entry which is preliminary data.</text>
</comment>
<sequence length="176" mass="20281">MLGSCRREVKTGRCPGHSSSWNAKETASRAMKESEPYGLNFAFLDPFNLGALDFKTFRTLSQIRRIDILVHVSKMDLQRNAANYTREEEETAFDAFTPGWRDHVDTRQSLQNIRMGVFQFWRELIASTGVWPSDDVRLVCGSRNQPLYWLLLAAKHDLAHKFWKEISDDGQGKLDL</sequence>
<keyword evidence="3" id="KW-1185">Reference proteome</keyword>
<protein>
    <submittedName>
        <fullName evidence="2">Three-Cys-motif partner protein TcmP</fullName>
    </submittedName>
</protein>
<evidence type="ECO:0000256" key="1">
    <source>
        <dbReference type="SAM" id="MobiDB-lite"/>
    </source>
</evidence>
<organism evidence="2 3">
    <name type="scientific">Chelativorans composti</name>
    <dbReference type="NCBI Taxonomy" id="768533"/>
    <lineage>
        <taxon>Bacteria</taxon>
        <taxon>Pseudomonadati</taxon>
        <taxon>Pseudomonadota</taxon>
        <taxon>Alphaproteobacteria</taxon>
        <taxon>Hyphomicrobiales</taxon>
        <taxon>Phyllobacteriaceae</taxon>
        <taxon>Chelativorans</taxon>
    </lineage>
</organism>
<gene>
    <name evidence="2" type="primary">tcmP</name>
    <name evidence="2" type="ORF">ACFSMZ_05145</name>
</gene>
<feature type="compositionally biased region" description="Basic and acidic residues" evidence="1">
    <location>
        <begin position="1"/>
        <end position="11"/>
    </location>
</feature>
<accession>A0ABW5DDH0</accession>
<evidence type="ECO:0000313" key="2">
    <source>
        <dbReference type="EMBL" id="MFD2259147.1"/>
    </source>
</evidence>
<dbReference type="InterPro" id="IPR031009">
    <property type="entry name" value="Tcm_partner"/>
</dbReference>
<evidence type="ECO:0000313" key="3">
    <source>
        <dbReference type="Proteomes" id="UP001597373"/>
    </source>
</evidence>